<evidence type="ECO:0000256" key="2">
    <source>
        <dbReference type="SAM" id="MobiDB-lite"/>
    </source>
</evidence>
<keyword evidence="1" id="KW-0175">Coiled coil</keyword>
<dbReference type="InterPro" id="IPR025254">
    <property type="entry name" value="CCDC113/CCDC96_CC"/>
</dbReference>
<sequence length="447" mass="51991">MHPSSLSPQENPKISSSPSQTPKRARFIGFDDKEENLTDDELQSRIEKLTVETARTKEETAMFCAFLIRMHEVRYSVDLKAFPKMVHGKAHEPPNLAKIVRDLSIHRGKFLSYYPQSEVDRVAHDAEFVPHHQKDRPLFLTEKQKTLVCLQQRQFNFRHFISIQQELIDVHDQFESTVRDAEMYLDHIRELKEEFERKILDNTRNPQPNHGRLITSEKMMLWFRHLIIATESMRLKATLNRGANVKTMEAIRNHMEQPFEPLTKVDFFTLEIKCKMATEELQNHTKSFEKMKKQFNVITHKNVEISEGLSKWQEHLPHLHAQIKVKNAHIDCMKEETVTLNEEADKLEKSNDKLAKTIDVSLIPTVDSYVRIEKDVESCKHELRKWQTKYRLAVALHHLQPRSTPCPSTAIGTGTIVSSRRPGSLHATHLRPKTAASKMVLADQICF</sequence>
<comment type="caution">
    <text evidence="4">The sequence shown here is derived from an EMBL/GenBank/DDBJ whole genome shotgun (WGS) entry which is preliminary data.</text>
</comment>
<accession>A0A1D1VDT1</accession>
<proteinExistence type="predicted"/>
<feature type="coiled-coil region" evidence="1">
    <location>
        <begin position="330"/>
        <end position="357"/>
    </location>
</feature>
<protein>
    <recommendedName>
        <fullName evidence="3">CCDC113/CCDC96 coiled-coil domain-containing protein</fullName>
    </recommendedName>
</protein>
<reference evidence="4 5" key="1">
    <citation type="journal article" date="2016" name="Nat. Commun.">
        <title>Extremotolerant tardigrade genome and improved radiotolerance of human cultured cells by tardigrade-unique protein.</title>
        <authorList>
            <person name="Hashimoto T."/>
            <person name="Horikawa D.D."/>
            <person name="Saito Y."/>
            <person name="Kuwahara H."/>
            <person name="Kozuka-Hata H."/>
            <person name="Shin-I T."/>
            <person name="Minakuchi Y."/>
            <person name="Ohishi K."/>
            <person name="Motoyama A."/>
            <person name="Aizu T."/>
            <person name="Enomoto A."/>
            <person name="Kondo K."/>
            <person name="Tanaka S."/>
            <person name="Hara Y."/>
            <person name="Koshikawa S."/>
            <person name="Sagara H."/>
            <person name="Miura T."/>
            <person name="Yokobori S."/>
            <person name="Miyagawa K."/>
            <person name="Suzuki Y."/>
            <person name="Kubo T."/>
            <person name="Oyama M."/>
            <person name="Kohara Y."/>
            <person name="Fujiyama A."/>
            <person name="Arakawa K."/>
            <person name="Katayama T."/>
            <person name="Toyoda A."/>
            <person name="Kunieda T."/>
        </authorList>
    </citation>
    <scope>NUCLEOTIDE SEQUENCE [LARGE SCALE GENOMIC DNA]</scope>
    <source>
        <strain evidence="4 5">YOKOZUNA-1</strain>
    </source>
</reference>
<feature type="compositionally biased region" description="Polar residues" evidence="2">
    <location>
        <begin position="1"/>
        <end position="22"/>
    </location>
</feature>
<evidence type="ECO:0000259" key="3">
    <source>
        <dbReference type="Pfam" id="PF13870"/>
    </source>
</evidence>
<evidence type="ECO:0000313" key="4">
    <source>
        <dbReference type="EMBL" id="GAU96668.1"/>
    </source>
</evidence>
<evidence type="ECO:0000313" key="5">
    <source>
        <dbReference type="Proteomes" id="UP000186922"/>
    </source>
</evidence>
<feature type="region of interest" description="Disordered" evidence="2">
    <location>
        <begin position="1"/>
        <end position="32"/>
    </location>
</feature>
<dbReference type="Proteomes" id="UP000186922">
    <property type="component" value="Unassembled WGS sequence"/>
</dbReference>
<dbReference type="AlphaFoldDB" id="A0A1D1VDT1"/>
<name>A0A1D1VDT1_RAMVA</name>
<feature type="domain" description="CCDC113/CCDC96 coiled-coil" evidence="3">
    <location>
        <begin position="231"/>
        <end position="391"/>
    </location>
</feature>
<keyword evidence="5" id="KW-1185">Reference proteome</keyword>
<dbReference type="EMBL" id="BDGG01000003">
    <property type="protein sequence ID" value="GAU96668.1"/>
    <property type="molecule type" value="Genomic_DNA"/>
</dbReference>
<evidence type="ECO:0000256" key="1">
    <source>
        <dbReference type="SAM" id="Coils"/>
    </source>
</evidence>
<gene>
    <name evidence="4" type="primary">RvY_08083-1</name>
    <name evidence="4" type="synonym">RvY_08083.1</name>
    <name evidence="4" type="ORF">RvY_08083</name>
</gene>
<organism evidence="4 5">
    <name type="scientific">Ramazzottius varieornatus</name>
    <name type="common">Water bear</name>
    <name type="synonym">Tardigrade</name>
    <dbReference type="NCBI Taxonomy" id="947166"/>
    <lineage>
        <taxon>Eukaryota</taxon>
        <taxon>Metazoa</taxon>
        <taxon>Ecdysozoa</taxon>
        <taxon>Tardigrada</taxon>
        <taxon>Eutardigrada</taxon>
        <taxon>Parachela</taxon>
        <taxon>Hypsibioidea</taxon>
        <taxon>Ramazzottiidae</taxon>
        <taxon>Ramazzottius</taxon>
    </lineage>
</organism>
<dbReference type="Pfam" id="PF13870">
    <property type="entry name" value="CCDC113_CCDC96_CC"/>
    <property type="match status" value="1"/>
</dbReference>